<dbReference type="AlphaFoldDB" id="A0A5M3VTZ6"/>
<dbReference type="NCBIfam" id="TIGR04364">
    <property type="entry name" value="methyltran_FxLD"/>
    <property type="match status" value="1"/>
</dbReference>
<comment type="subcellular location">
    <subcellularLocation>
        <location evidence="1">Cytoplasm</location>
    </subcellularLocation>
</comment>
<protein>
    <recommendedName>
        <fullName evidence="4">Protein-L-isoaspartate O-methyltransferase</fullName>
        <ecNumber evidence="3">2.1.1.77</ecNumber>
    </recommendedName>
    <alternativeName>
        <fullName evidence="11">L-isoaspartyl protein carboxyl methyltransferase</fullName>
    </alternativeName>
    <alternativeName>
        <fullName evidence="9">Protein L-isoaspartyl methyltransferase</fullName>
    </alternativeName>
    <alternativeName>
        <fullName evidence="10">Protein-beta-aspartate methyltransferase</fullName>
    </alternativeName>
</protein>
<dbReference type="GO" id="GO:0032259">
    <property type="term" value="P:methylation"/>
    <property type="evidence" value="ECO:0007669"/>
    <property type="project" value="UniProtKB-KW"/>
</dbReference>
<evidence type="ECO:0000256" key="7">
    <source>
        <dbReference type="ARBA" id="ARBA00022679"/>
    </source>
</evidence>
<accession>A0A5M3VTZ6</accession>
<comment type="similarity">
    <text evidence="2">Belongs to the methyltransferase superfamily. L-isoaspartyl/D-aspartyl protein methyltransferase family.</text>
</comment>
<keyword evidence="8" id="KW-0949">S-adenosyl-L-methionine</keyword>
<proteinExistence type="inferred from homology"/>
<dbReference type="Proteomes" id="UP000334990">
    <property type="component" value="Unassembled WGS sequence"/>
</dbReference>
<evidence type="ECO:0000256" key="1">
    <source>
        <dbReference type="ARBA" id="ARBA00004496"/>
    </source>
</evidence>
<keyword evidence="13" id="KW-1185">Reference proteome</keyword>
<dbReference type="Gene3D" id="3.40.50.150">
    <property type="entry name" value="Vaccinia Virus protein VP39"/>
    <property type="match status" value="1"/>
</dbReference>
<evidence type="ECO:0000256" key="4">
    <source>
        <dbReference type="ARBA" id="ARBA00013346"/>
    </source>
</evidence>
<evidence type="ECO:0000256" key="11">
    <source>
        <dbReference type="ARBA" id="ARBA00031350"/>
    </source>
</evidence>
<evidence type="ECO:0000256" key="3">
    <source>
        <dbReference type="ARBA" id="ARBA00011890"/>
    </source>
</evidence>
<dbReference type="PANTHER" id="PTHR11579:SF0">
    <property type="entry name" value="PROTEIN-L-ISOASPARTATE(D-ASPARTATE) O-METHYLTRANSFERASE"/>
    <property type="match status" value="1"/>
</dbReference>
<dbReference type="GO" id="GO:0005737">
    <property type="term" value="C:cytoplasm"/>
    <property type="evidence" value="ECO:0007669"/>
    <property type="project" value="UniProtKB-SubCell"/>
</dbReference>
<keyword evidence="6" id="KW-0489">Methyltransferase</keyword>
<evidence type="ECO:0000313" key="12">
    <source>
        <dbReference type="EMBL" id="GES00046.1"/>
    </source>
</evidence>
<evidence type="ECO:0000256" key="5">
    <source>
        <dbReference type="ARBA" id="ARBA00022490"/>
    </source>
</evidence>
<dbReference type="PANTHER" id="PTHR11579">
    <property type="entry name" value="PROTEIN-L-ISOASPARTATE O-METHYLTRANSFERASE"/>
    <property type="match status" value="1"/>
</dbReference>
<name>A0A5M3VTZ6_9ACTN</name>
<dbReference type="GO" id="GO:0004719">
    <property type="term" value="F:protein-L-isoaspartate (D-aspartate) O-methyltransferase activity"/>
    <property type="evidence" value="ECO:0007669"/>
    <property type="project" value="UniProtKB-EC"/>
</dbReference>
<dbReference type="CDD" id="cd02440">
    <property type="entry name" value="AdoMet_MTases"/>
    <property type="match status" value="1"/>
</dbReference>
<dbReference type="Pfam" id="PF01135">
    <property type="entry name" value="PCMT"/>
    <property type="match status" value="1"/>
</dbReference>
<dbReference type="InterPro" id="IPR000682">
    <property type="entry name" value="PCMT"/>
</dbReference>
<evidence type="ECO:0000313" key="13">
    <source>
        <dbReference type="Proteomes" id="UP000334990"/>
    </source>
</evidence>
<dbReference type="EMBL" id="BLAD01000042">
    <property type="protein sequence ID" value="GES00046.1"/>
    <property type="molecule type" value="Genomic_DNA"/>
</dbReference>
<keyword evidence="7" id="KW-0808">Transferase</keyword>
<evidence type="ECO:0000256" key="2">
    <source>
        <dbReference type="ARBA" id="ARBA00005369"/>
    </source>
</evidence>
<dbReference type="SUPFAM" id="SSF53335">
    <property type="entry name" value="S-adenosyl-L-methionine-dependent methyltransferases"/>
    <property type="match status" value="1"/>
</dbReference>
<dbReference type="InterPro" id="IPR029063">
    <property type="entry name" value="SAM-dependent_MTases_sf"/>
</dbReference>
<evidence type="ECO:0000256" key="8">
    <source>
        <dbReference type="ARBA" id="ARBA00022691"/>
    </source>
</evidence>
<reference evidence="12 13" key="1">
    <citation type="submission" date="2019-10" db="EMBL/GenBank/DDBJ databases">
        <title>Whole genome shotgun sequence of Acrocarpospora corrugata NBRC 13972.</title>
        <authorList>
            <person name="Ichikawa N."/>
            <person name="Kimura A."/>
            <person name="Kitahashi Y."/>
            <person name="Komaki H."/>
            <person name="Oguchi A."/>
        </authorList>
    </citation>
    <scope>NUCLEOTIDE SEQUENCE [LARGE SCALE GENOMIC DNA]</scope>
    <source>
        <strain evidence="12 13">NBRC 13972</strain>
    </source>
</reference>
<sequence length="429" mass="45464">MRRASATAQVREQYAGGMGIDTASTIPPAASSEALRKAMVDTLRSWGGVRTAAVEAAMRAVPRHLFVPEASLERAYGPESVVTFRDEDGVAISSASGPGVVAAMLEQLDVRPGDRVLEIGAGTGYNAACLAELAGPSGSVTTIDIGPEIVEEARRGLAAAGYDRVLVRHGDGADGHAANAPYDRIIVTAGAWDAPPSWREQLAPGGRLVVPLRIRGVTRAVALELDGQVWRSVSIEECGFMPMRGPGAVEELNLELPPNRGVRIRVDDGRPVDVDALASALDASPVLAWSGVVVPWKPLVHLDFWLAGASAEVCRIIVLSRVREAGLVNPIYSWGSMGCYTSDTFAYLIRRPAPSEDGQEMVELGACAYGPDGQRLAAEVTGRVRAWGCSRDMLAGLRIEVHPAGSPNLPAMITADRRHSRVFVIIGPA</sequence>
<dbReference type="InterPro" id="IPR027573">
    <property type="entry name" value="Methyltran_FxLD"/>
</dbReference>
<keyword evidence="5" id="KW-0963">Cytoplasm</keyword>
<comment type="caution">
    <text evidence="12">The sequence shown here is derived from an EMBL/GenBank/DDBJ whole genome shotgun (WGS) entry which is preliminary data.</text>
</comment>
<dbReference type="EC" id="2.1.1.77" evidence="3"/>
<gene>
    <name evidence="12" type="ORF">Acor_21090</name>
</gene>
<evidence type="ECO:0000256" key="6">
    <source>
        <dbReference type="ARBA" id="ARBA00022603"/>
    </source>
</evidence>
<evidence type="ECO:0000256" key="10">
    <source>
        <dbReference type="ARBA" id="ARBA00031323"/>
    </source>
</evidence>
<organism evidence="12 13">
    <name type="scientific">Acrocarpospora corrugata</name>
    <dbReference type="NCBI Taxonomy" id="35763"/>
    <lineage>
        <taxon>Bacteria</taxon>
        <taxon>Bacillati</taxon>
        <taxon>Actinomycetota</taxon>
        <taxon>Actinomycetes</taxon>
        <taxon>Streptosporangiales</taxon>
        <taxon>Streptosporangiaceae</taxon>
        <taxon>Acrocarpospora</taxon>
    </lineage>
</organism>
<evidence type="ECO:0000256" key="9">
    <source>
        <dbReference type="ARBA" id="ARBA00030757"/>
    </source>
</evidence>